<evidence type="ECO:0000313" key="2">
    <source>
        <dbReference type="Proteomes" id="UP001567538"/>
    </source>
</evidence>
<accession>A0ABD1I541</accession>
<reference evidence="1 2" key="1">
    <citation type="submission" date="2024-06" db="EMBL/GenBank/DDBJ databases">
        <title>A chromosome level genome sequence of Diviner's sage (Salvia divinorum).</title>
        <authorList>
            <person name="Ford S.A."/>
            <person name="Ro D.-K."/>
            <person name="Ness R.W."/>
            <person name="Phillips M.A."/>
        </authorList>
    </citation>
    <scope>NUCLEOTIDE SEQUENCE [LARGE SCALE GENOMIC DNA]</scope>
    <source>
        <strain evidence="1">SAF-2024a</strain>
        <tissue evidence="1">Leaf</tissue>
    </source>
</reference>
<dbReference type="EMBL" id="JBEAFC010000003">
    <property type="protein sequence ID" value="KAL1563833.1"/>
    <property type="molecule type" value="Genomic_DNA"/>
</dbReference>
<proteinExistence type="predicted"/>
<name>A0ABD1I541_SALDI</name>
<organism evidence="1 2">
    <name type="scientific">Salvia divinorum</name>
    <name type="common">Maria pastora</name>
    <name type="synonym">Diviner's sage</name>
    <dbReference type="NCBI Taxonomy" id="28513"/>
    <lineage>
        <taxon>Eukaryota</taxon>
        <taxon>Viridiplantae</taxon>
        <taxon>Streptophyta</taxon>
        <taxon>Embryophyta</taxon>
        <taxon>Tracheophyta</taxon>
        <taxon>Spermatophyta</taxon>
        <taxon>Magnoliopsida</taxon>
        <taxon>eudicotyledons</taxon>
        <taxon>Gunneridae</taxon>
        <taxon>Pentapetalae</taxon>
        <taxon>asterids</taxon>
        <taxon>lamiids</taxon>
        <taxon>Lamiales</taxon>
        <taxon>Lamiaceae</taxon>
        <taxon>Nepetoideae</taxon>
        <taxon>Mentheae</taxon>
        <taxon>Salviinae</taxon>
        <taxon>Salvia</taxon>
        <taxon>Salvia subgen. Calosphace</taxon>
    </lineage>
</organism>
<sequence>MVRHRCCSDLITATVMREASLSPFYLIVANFGGQRTLSTFNYRSWSDDLVCNGIFRRKDWERQNVQYAINLDLYSVAWVGPSPSLT</sequence>
<dbReference type="AlphaFoldDB" id="A0ABD1I541"/>
<dbReference type="Proteomes" id="UP001567538">
    <property type="component" value="Unassembled WGS sequence"/>
</dbReference>
<gene>
    <name evidence="1" type="ORF">AAHA92_06256</name>
</gene>
<comment type="caution">
    <text evidence="1">The sequence shown here is derived from an EMBL/GenBank/DDBJ whole genome shotgun (WGS) entry which is preliminary data.</text>
</comment>
<protein>
    <submittedName>
        <fullName evidence="1">Uncharacterized protein</fullName>
    </submittedName>
</protein>
<evidence type="ECO:0000313" key="1">
    <source>
        <dbReference type="EMBL" id="KAL1563833.1"/>
    </source>
</evidence>
<keyword evidence="2" id="KW-1185">Reference proteome</keyword>